<dbReference type="Proteomes" id="UP000192920">
    <property type="component" value="Unassembled WGS sequence"/>
</dbReference>
<proteinExistence type="inferred from homology"/>
<dbReference type="GO" id="GO:0016020">
    <property type="term" value="C:membrane"/>
    <property type="evidence" value="ECO:0007669"/>
    <property type="project" value="InterPro"/>
</dbReference>
<feature type="region of interest" description="Disordered" evidence="3">
    <location>
        <begin position="223"/>
        <end position="250"/>
    </location>
</feature>
<dbReference type="InterPro" id="IPR007428">
    <property type="entry name" value="MlaA"/>
</dbReference>
<sequence length="250" mass="26778">MKTAHLLLLSIALAGCANPHEPLDPLEPMNRAVYRFNDTADRAVVKPVAEGYRTVTPRPLRIAVGNFFDNIRDAYSAVNNALRADAQKTTNDVMRVALNSTFGLFGLIDIATPAGLANNKTTLGDTFASWGWKNSSYLVLPLLGPSTVRDGLGTATTYAASPEPGVVFQTHTQLAAGTVLDGVNTRARLLGLEQTVDEAALDPYSYIRDAYLQLRAKQVGADLPKAPSDDENLDIDQLMAPTPAEASAPL</sequence>
<organism evidence="4 5">
    <name type="scientific">Pseudogulbenkiania subflava DSM 22618</name>
    <dbReference type="NCBI Taxonomy" id="1123014"/>
    <lineage>
        <taxon>Bacteria</taxon>
        <taxon>Pseudomonadati</taxon>
        <taxon>Pseudomonadota</taxon>
        <taxon>Betaproteobacteria</taxon>
        <taxon>Neisseriales</taxon>
        <taxon>Chromobacteriaceae</taxon>
        <taxon>Pseudogulbenkiania</taxon>
    </lineage>
</organism>
<dbReference type="PANTHER" id="PTHR30035">
    <property type="entry name" value="LIPOPROTEIN VACJ-RELATED"/>
    <property type="match status" value="1"/>
</dbReference>
<gene>
    <name evidence="4" type="ORF">SAMN02745746_03980</name>
</gene>
<dbReference type="AlphaFoldDB" id="A0A1Y6CCI6"/>
<name>A0A1Y6CCI6_9NEIS</name>
<dbReference type="STRING" id="1123014.SAMN02745746_03980"/>
<evidence type="ECO:0000256" key="1">
    <source>
        <dbReference type="ARBA" id="ARBA00010634"/>
    </source>
</evidence>
<dbReference type="PROSITE" id="PS51257">
    <property type="entry name" value="PROKAR_LIPOPROTEIN"/>
    <property type="match status" value="1"/>
</dbReference>
<dbReference type="Pfam" id="PF04333">
    <property type="entry name" value="MlaA"/>
    <property type="match status" value="1"/>
</dbReference>
<keyword evidence="4" id="KW-0449">Lipoprotein</keyword>
<dbReference type="GO" id="GO:0120010">
    <property type="term" value="P:intermembrane phospholipid transfer"/>
    <property type="evidence" value="ECO:0007669"/>
    <property type="project" value="TreeGrafter"/>
</dbReference>
<evidence type="ECO:0000313" key="5">
    <source>
        <dbReference type="Proteomes" id="UP000192920"/>
    </source>
</evidence>
<dbReference type="PRINTS" id="PR01805">
    <property type="entry name" value="VACJLIPOPROT"/>
</dbReference>
<dbReference type="EMBL" id="FXAG01000034">
    <property type="protein sequence ID" value="SMF55889.1"/>
    <property type="molecule type" value="Genomic_DNA"/>
</dbReference>
<evidence type="ECO:0000313" key="4">
    <source>
        <dbReference type="EMBL" id="SMF55889.1"/>
    </source>
</evidence>
<reference evidence="5" key="1">
    <citation type="submission" date="2017-04" db="EMBL/GenBank/DDBJ databases">
        <authorList>
            <person name="Varghese N."/>
            <person name="Submissions S."/>
        </authorList>
    </citation>
    <scope>NUCLEOTIDE SEQUENCE [LARGE SCALE GENOMIC DNA]</scope>
    <source>
        <strain evidence="5">DSM 22618</strain>
    </source>
</reference>
<evidence type="ECO:0000256" key="3">
    <source>
        <dbReference type="SAM" id="MobiDB-lite"/>
    </source>
</evidence>
<accession>A0A1Y6CCI6</accession>
<dbReference type="PANTHER" id="PTHR30035:SF3">
    <property type="entry name" value="INTERMEMBRANE PHOSPHOLIPID TRANSPORT SYSTEM LIPOPROTEIN MLAA"/>
    <property type="match status" value="1"/>
</dbReference>
<evidence type="ECO:0000256" key="2">
    <source>
        <dbReference type="ARBA" id="ARBA00022729"/>
    </source>
</evidence>
<comment type="similarity">
    <text evidence="1">Belongs to the MlaA family.</text>
</comment>
<keyword evidence="2" id="KW-0732">Signal</keyword>
<keyword evidence="5" id="KW-1185">Reference proteome</keyword>
<protein>
    <submittedName>
        <fullName evidence="4">Phospholipid-binding lipoprotein MlaA</fullName>
    </submittedName>
</protein>
<dbReference type="RefSeq" id="WP_085277925.1">
    <property type="nucleotide sequence ID" value="NZ_FXAG01000034.1"/>
</dbReference>